<protein>
    <submittedName>
        <fullName evidence="1">Uncharacterized protein</fullName>
    </submittedName>
</protein>
<accession>A0AAV2IV25</accession>
<keyword evidence="2" id="KW-1185">Reference proteome</keyword>
<dbReference type="Proteomes" id="UP001497497">
    <property type="component" value="Unassembled WGS sequence"/>
</dbReference>
<dbReference type="AlphaFoldDB" id="A0AAV2IV25"/>
<evidence type="ECO:0000313" key="2">
    <source>
        <dbReference type="Proteomes" id="UP001497497"/>
    </source>
</evidence>
<organism evidence="1 2">
    <name type="scientific">Lymnaea stagnalis</name>
    <name type="common">Great pond snail</name>
    <name type="synonym">Helix stagnalis</name>
    <dbReference type="NCBI Taxonomy" id="6523"/>
    <lineage>
        <taxon>Eukaryota</taxon>
        <taxon>Metazoa</taxon>
        <taxon>Spiralia</taxon>
        <taxon>Lophotrochozoa</taxon>
        <taxon>Mollusca</taxon>
        <taxon>Gastropoda</taxon>
        <taxon>Heterobranchia</taxon>
        <taxon>Euthyneura</taxon>
        <taxon>Panpulmonata</taxon>
        <taxon>Hygrophila</taxon>
        <taxon>Lymnaeoidea</taxon>
        <taxon>Lymnaeidae</taxon>
        <taxon>Lymnaea</taxon>
    </lineage>
</organism>
<comment type="caution">
    <text evidence="1">The sequence shown here is derived from an EMBL/GenBank/DDBJ whole genome shotgun (WGS) entry which is preliminary data.</text>
</comment>
<reference evidence="1 2" key="1">
    <citation type="submission" date="2024-04" db="EMBL/GenBank/DDBJ databases">
        <authorList>
            <consortium name="Genoscope - CEA"/>
            <person name="William W."/>
        </authorList>
    </citation>
    <scope>NUCLEOTIDE SEQUENCE [LARGE SCALE GENOMIC DNA]</scope>
</reference>
<feature type="non-terminal residue" evidence="1">
    <location>
        <position position="1"/>
    </location>
</feature>
<proteinExistence type="predicted"/>
<gene>
    <name evidence="1" type="ORF">GSLYS_00022066001</name>
</gene>
<feature type="non-terminal residue" evidence="1">
    <location>
        <position position="186"/>
    </location>
</feature>
<sequence length="186" mass="21465">QYRWAPTDSCQPKSPRGCYKQENTTFYLRHVVDETVQGMQTLNCAVFEVSVKRNAFDFQYRDRYFYKRYERFPMVFDVEDEKLTVNDEDISLNVTSYTLMLGIYYDLEYCVYNLVKGSLCVDLGGNVTMNRPNAPCVHALFIAREAHDGSEVTLSFTEKGGCRRPGRTTSKFGLKVDMSTNMVVTE</sequence>
<evidence type="ECO:0000313" key="1">
    <source>
        <dbReference type="EMBL" id="CAL1548749.1"/>
    </source>
</evidence>
<dbReference type="EMBL" id="CAXITT010001647">
    <property type="protein sequence ID" value="CAL1548749.1"/>
    <property type="molecule type" value="Genomic_DNA"/>
</dbReference>
<name>A0AAV2IV25_LYMST</name>